<protein>
    <recommendedName>
        <fullName evidence="4">DUF4136 domain-containing protein</fullName>
    </recommendedName>
</protein>
<evidence type="ECO:0000313" key="3">
    <source>
        <dbReference type="Proteomes" id="UP000321080"/>
    </source>
</evidence>
<keyword evidence="1" id="KW-0732">Signal</keyword>
<keyword evidence="3" id="KW-1185">Reference proteome</keyword>
<sequence>MKKLNKTIALLILSIVLSNCTSTKLTEAWSSKDFNDTKSKKLLVVARSNDLDVRKAYENELVSELKEQGIDAVAAHVKFPNLREGKNRSQEEIEAILSMFNKNGIKSIILTALKDTKIESSSVKSPTDYGTASIKGKYGVSFTDYYNVHSIEYISRNLKPVYNDNLSENNFVLSSTTYILEAVVYDLTLERDKQLVGVYEIEASNPSSSKKVLNKFTTLISKQFKR</sequence>
<feature type="signal peptide" evidence="1">
    <location>
        <begin position="1"/>
        <end position="21"/>
    </location>
</feature>
<evidence type="ECO:0000313" key="2">
    <source>
        <dbReference type="EMBL" id="TXG39227.1"/>
    </source>
</evidence>
<name>A0A5C7GME3_9FLAO</name>
<dbReference type="Proteomes" id="UP000321080">
    <property type="component" value="Unassembled WGS sequence"/>
</dbReference>
<evidence type="ECO:0008006" key="4">
    <source>
        <dbReference type="Google" id="ProtNLM"/>
    </source>
</evidence>
<proteinExistence type="predicted"/>
<reference evidence="2 3" key="1">
    <citation type="submission" date="2019-08" db="EMBL/GenBank/DDBJ databases">
        <title>Seonamhaeicola sediminis sp. nov., isolated from marine sediment.</title>
        <authorList>
            <person name="Cao W.R."/>
        </authorList>
    </citation>
    <scope>NUCLEOTIDE SEQUENCE [LARGE SCALE GENOMIC DNA]</scope>
    <source>
        <strain evidence="2 3">1505</strain>
    </source>
</reference>
<dbReference type="RefSeq" id="WP_147766750.1">
    <property type="nucleotide sequence ID" value="NZ_VRKQ01000008.1"/>
</dbReference>
<feature type="chain" id="PRO_5023106967" description="DUF4136 domain-containing protein" evidence="1">
    <location>
        <begin position="22"/>
        <end position="226"/>
    </location>
</feature>
<evidence type="ECO:0000256" key="1">
    <source>
        <dbReference type="SAM" id="SignalP"/>
    </source>
</evidence>
<comment type="caution">
    <text evidence="2">The sequence shown here is derived from an EMBL/GenBank/DDBJ whole genome shotgun (WGS) entry which is preliminary data.</text>
</comment>
<dbReference type="EMBL" id="VRKQ01000008">
    <property type="protein sequence ID" value="TXG39227.1"/>
    <property type="molecule type" value="Genomic_DNA"/>
</dbReference>
<accession>A0A5C7GME3</accession>
<dbReference type="OrthoDB" id="6077795at2"/>
<dbReference type="AlphaFoldDB" id="A0A5C7GME3"/>
<organism evidence="2 3">
    <name type="scientific">Seonamhaeicola maritimus</name>
    <dbReference type="NCBI Taxonomy" id="2591822"/>
    <lineage>
        <taxon>Bacteria</taxon>
        <taxon>Pseudomonadati</taxon>
        <taxon>Bacteroidota</taxon>
        <taxon>Flavobacteriia</taxon>
        <taxon>Flavobacteriales</taxon>
        <taxon>Flavobacteriaceae</taxon>
    </lineage>
</organism>
<gene>
    <name evidence="2" type="ORF">FUA22_04950</name>
</gene>